<proteinExistence type="predicted"/>
<dbReference type="EMBL" id="AP024427">
    <property type="protein sequence ID" value="BCR96766.1"/>
    <property type="molecule type" value="Genomic_DNA"/>
</dbReference>
<evidence type="ECO:0000313" key="2">
    <source>
        <dbReference type="EMBL" id="GAT26290.1"/>
    </source>
</evidence>
<protein>
    <submittedName>
        <fullName evidence="2">KH domain protein</fullName>
    </submittedName>
</protein>
<dbReference type="RefSeq" id="XP_041540532.1">
    <property type="nucleotide sequence ID" value="XM_041686560.1"/>
</dbReference>
<reference evidence="2 3" key="1">
    <citation type="journal article" date="2016" name="DNA Res.">
        <title>Genome sequence of Aspergillus luchuensis NBRC 4314.</title>
        <authorList>
            <person name="Yamada O."/>
            <person name="Machida M."/>
            <person name="Hosoyama A."/>
            <person name="Goto M."/>
            <person name="Takahashi T."/>
            <person name="Futagami T."/>
            <person name="Yamagata Y."/>
            <person name="Takeuchi M."/>
            <person name="Kobayashi T."/>
            <person name="Koike H."/>
            <person name="Abe K."/>
            <person name="Asai K."/>
            <person name="Arita M."/>
            <person name="Fujita N."/>
            <person name="Fukuda K."/>
            <person name="Higa K."/>
            <person name="Horikawa H."/>
            <person name="Ishikawa T."/>
            <person name="Jinno K."/>
            <person name="Kato Y."/>
            <person name="Kirimura K."/>
            <person name="Mizutani O."/>
            <person name="Nakasone K."/>
            <person name="Sano M."/>
            <person name="Shiraishi Y."/>
            <person name="Tsukahara M."/>
            <person name="Gomi K."/>
        </authorList>
    </citation>
    <scope>NUCLEOTIDE SEQUENCE [LARGE SCALE GENOMIC DNA]</scope>
    <source>
        <strain evidence="2 3">RIB 2604</strain>
    </source>
</reference>
<gene>
    <name evidence="1" type="ORF">AKAW2_30085S</name>
    <name evidence="2" type="ORF">RIB2604_02008720</name>
</gene>
<keyword evidence="4" id="KW-1185">Reference proteome</keyword>
<reference evidence="3" key="2">
    <citation type="submission" date="2016-02" db="EMBL/GenBank/DDBJ databases">
        <title>Genome sequencing of Aspergillus luchuensis NBRC 4314.</title>
        <authorList>
            <person name="Yamada O."/>
        </authorList>
    </citation>
    <scope>NUCLEOTIDE SEQUENCE [LARGE SCALE GENOMIC DNA]</scope>
    <source>
        <strain evidence="3">RIB 2604</strain>
    </source>
</reference>
<reference evidence="1" key="3">
    <citation type="submission" date="2021-01" db="EMBL/GenBank/DDBJ databases">
        <authorList>
            <consortium name="Aspergillus luchuensis mut. kawachii IFO 4304 genome sequencing consortium"/>
            <person name="Kazuki M."/>
            <person name="Futagami T."/>
        </authorList>
    </citation>
    <scope>NUCLEOTIDE SEQUENCE</scope>
    <source>
        <strain evidence="1">IFO 4308</strain>
    </source>
</reference>
<organism evidence="2 3">
    <name type="scientific">Aspergillus kawachii</name>
    <name type="common">White koji mold</name>
    <name type="synonym">Aspergillus awamori var. kawachi</name>
    <dbReference type="NCBI Taxonomy" id="1069201"/>
    <lineage>
        <taxon>Eukaryota</taxon>
        <taxon>Fungi</taxon>
        <taxon>Dikarya</taxon>
        <taxon>Ascomycota</taxon>
        <taxon>Pezizomycotina</taxon>
        <taxon>Eurotiomycetes</taxon>
        <taxon>Eurotiomycetidae</taxon>
        <taxon>Eurotiales</taxon>
        <taxon>Aspergillaceae</taxon>
        <taxon>Aspergillus</taxon>
        <taxon>Aspergillus subgen. Circumdati</taxon>
    </lineage>
</organism>
<dbReference type="Proteomes" id="UP000075230">
    <property type="component" value="Unassembled WGS sequence"/>
</dbReference>
<accession>A0A146FK13</accession>
<name>A0A146FK13_ASPKA</name>
<reference evidence="1" key="4">
    <citation type="submission" date="2021-02" db="EMBL/GenBank/DDBJ databases">
        <title>Aspergillus luchuensis mut. kawachii IFO 4304 genome sequence.</title>
        <authorList>
            <person name="Mori K."/>
            <person name="Kadooka C."/>
            <person name="Goto M."/>
            <person name="Futagami T."/>
        </authorList>
    </citation>
    <scope>NUCLEOTIDE SEQUENCE</scope>
    <source>
        <strain evidence="1">IFO 4308</strain>
    </source>
</reference>
<dbReference type="AlphaFoldDB" id="A0A146FK13"/>
<dbReference type="KEGG" id="aluc:AKAW2_30085S"/>
<dbReference type="GeneID" id="64958091"/>
<evidence type="ECO:0000313" key="3">
    <source>
        <dbReference type="Proteomes" id="UP000075230"/>
    </source>
</evidence>
<evidence type="ECO:0000313" key="1">
    <source>
        <dbReference type="EMBL" id="BCR96766.1"/>
    </source>
</evidence>
<sequence>MIDLPRRSGSGSTIRKFRSVIMNRSCRSSVVKVHMNPDGTFAVQATDIHFFNKPEYVYNDH</sequence>
<evidence type="ECO:0000313" key="4">
    <source>
        <dbReference type="Proteomes" id="UP000661280"/>
    </source>
</evidence>
<dbReference type="EMBL" id="BCWF01000020">
    <property type="protein sequence ID" value="GAT26290.1"/>
    <property type="molecule type" value="Genomic_DNA"/>
</dbReference>
<dbReference type="Proteomes" id="UP000661280">
    <property type="component" value="Chromosome 3"/>
</dbReference>